<comment type="caution">
    <text evidence="1">The sequence shown here is derived from an EMBL/GenBank/DDBJ whole genome shotgun (WGS) entry which is preliminary data.</text>
</comment>
<gene>
    <name evidence="1" type="ORF">FOL47_001188</name>
</gene>
<keyword evidence="2" id="KW-1185">Reference proteome</keyword>
<reference evidence="1 2" key="1">
    <citation type="submission" date="2020-04" db="EMBL/GenBank/DDBJ databases">
        <title>Perkinsus chesapeaki whole genome sequence.</title>
        <authorList>
            <person name="Bogema D.R."/>
        </authorList>
    </citation>
    <scope>NUCLEOTIDE SEQUENCE [LARGE SCALE GENOMIC DNA]</scope>
    <source>
        <strain evidence="1">ATCC PRA-425</strain>
    </source>
</reference>
<sequence>MPSSPTSPELHEYNGNYGKAQRALKAYYILSARKLTVWFAIWFVASCILGCPPPGLIHAGVYEGSFSGNTMHMNVPKEAETESAYMMDLRFRTPKGPFSCPATLCQINGWTRCTLVPACISKLQEYMGISPDYFDFLMDGQKYFVEFKDCPRFEVKRVS</sequence>
<organism evidence="1 2">
    <name type="scientific">Perkinsus chesapeaki</name>
    <name type="common">Clam parasite</name>
    <name type="synonym">Perkinsus andrewsi</name>
    <dbReference type="NCBI Taxonomy" id="330153"/>
    <lineage>
        <taxon>Eukaryota</taxon>
        <taxon>Sar</taxon>
        <taxon>Alveolata</taxon>
        <taxon>Perkinsozoa</taxon>
        <taxon>Perkinsea</taxon>
        <taxon>Perkinsida</taxon>
        <taxon>Perkinsidae</taxon>
        <taxon>Perkinsus</taxon>
    </lineage>
</organism>
<accession>A0A7J6MJZ7</accession>
<evidence type="ECO:0000313" key="1">
    <source>
        <dbReference type="EMBL" id="KAF4671815.1"/>
    </source>
</evidence>
<dbReference type="EMBL" id="JAAPAO010000127">
    <property type="protein sequence ID" value="KAF4671815.1"/>
    <property type="molecule type" value="Genomic_DNA"/>
</dbReference>
<protein>
    <submittedName>
        <fullName evidence="1">Uncharacterized protein</fullName>
    </submittedName>
</protein>
<proteinExistence type="predicted"/>
<dbReference type="AlphaFoldDB" id="A0A7J6MJZ7"/>
<evidence type="ECO:0000313" key="2">
    <source>
        <dbReference type="Proteomes" id="UP000591131"/>
    </source>
</evidence>
<dbReference type="Proteomes" id="UP000591131">
    <property type="component" value="Unassembled WGS sequence"/>
</dbReference>
<name>A0A7J6MJZ7_PERCH</name>